<dbReference type="GeneID" id="57964073"/>
<evidence type="ECO:0000313" key="1">
    <source>
        <dbReference type="EMBL" id="ENZ06612.1"/>
    </source>
</evidence>
<reference evidence="1 2" key="1">
    <citation type="submission" date="2013-01" db="EMBL/GenBank/DDBJ databases">
        <title>The Genome Sequence of Clostridium clostridioforme 90A8.</title>
        <authorList>
            <consortium name="The Broad Institute Genome Sequencing Platform"/>
            <person name="Earl A."/>
            <person name="Ward D."/>
            <person name="Feldgarden M."/>
            <person name="Gevers D."/>
            <person name="Courvalin P."/>
            <person name="Lambert T."/>
            <person name="Walker B."/>
            <person name="Young S.K."/>
            <person name="Zeng Q."/>
            <person name="Gargeya S."/>
            <person name="Fitzgerald M."/>
            <person name="Haas B."/>
            <person name="Abouelleil A."/>
            <person name="Alvarado L."/>
            <person name="Arachchi H.M."/>
            <person name="Berlin A.M."/>
            <person name="Chapman S.B."/>
            <person name="Dewar J."/>
            <person name="Goldberg J."/>
            <person name="Griggs A."/>
            <person name="Gujja S."/>
            <person name="Hansen M."/>
            <person name="Howarth C."/>
            <person name="Imamovic A."/>
            <person name="Larimer J."/>
            <person name="McCowan C."/>
            <person name="Murphy C."/>
            <person name="Neiman D."/>
            <person name="Pearson M."/>
            <person name="Priest M."/>
            <person name="Roberts A."/>
            <person name="Saif S."/>
            <person name="Shea T."/>
            <person name="Sisk P."/>
            <person name="Sykes S."/>
            <person name="Wortman J."/>
            <person name="Nusbaum C."/>
            <person name="Birren B."/>
        </authorList>
    </citation>
    <scope>NUCLEOTIDE SEQUENCE [LARGE SCALE GENOMIC DNA]</scope>
    <source>
        <strain evidence="1 2">90A8</strain>
    </source>
</reference>
<dbReference type="SUPFAM" id="SSF51197">
    <property type="entry name" value="Clavaminate synthase-like"/>
    <property type="match status" value="1"/>
</dbReference>
<comment type="caution">
    <text evidence="1">The sequence shown here is derived from an EMBL/GenBank/DDBJ whole genome shotgun (WGS) entry which is preliminary data.</text>
</comment>
<dbReference type="GO" id="GO:0005829">
    <property type="term" value="C:cytosol"/>
    <property type="evidence" value="ECO:0007669"/>
    <property type="project" value="TreeGrafter"/>
</dbReference>
<gene>
    <name evidence="1" type="ORF">HMPREF1090_05415</name>
</gene>
<dbReference type="AlphaFoldDB" id="A0A0E2H2G8"/>
<evidence type="ECO:0000313" key="2">
    <source>
        <dbReference type="Proteomes" id="UP000013085"/>
    </source>
</evidence>
<dbReference type="Pfam" id="PF04074">
    <property type="entry name" value="DUF386"/>
    <property type="match status" value="1"/>
</dbReference>
<sequence length="154" mass="17564">MIFSSIKNHDAFETYPDAIKKALDYLASHDFAAMEPGVYEIQGKEIYAQVFDAVTVEPDTKKAESHEKYLDVQYLVSGKERLGFTKNTGDYQIAEHIKERDLIFYQSVEDEGWIESRPGCFCIFFPSDIHRPECISGESMKLRKVVVKVSAALL</sequence>
<protein>
    <recommendedName>
        <fullName evidence="3">YhcH/YjgK/YiaL family protein</fullName>
    </recommendedName>
</protein>
<dbReference type="InterPro" id="IPR037012">
    <property type="entry name" value="NanQ/TabA/YiaL_sf"/>
</dbReference>
<organism evidence="1 2">
    <name type="scientific">[Clostridium] clostridioforme 90A8</name>
    <dbReference type="NCBI Taxonomy" id="999408"/>
    <lineage>
        <taxon>Bacteria</taxon>
        <taxon>Bacillati</taxon>
        <taxon>Bacillota</taxon>
        <taxon>Clostridia</taxon>
        <taxon>Lachnospirales</taxon>
        <taxon>Lachnospiraceae</taxon>
        <taxon>Enterocloster</taxon>
    </lineage>
</organism>
<dbReference type="InterPro" id="IPR004375">
    <property type="entry name" value="NanQ/TabA/YiaL"/>
</dbReference>
<dbReference type="HOGENOM" id="CLU_107139_3_3_9"/>
<dbReference type="Proteomes" id="UP000013085">
    <property type="component" value="Unassembled WGS sequence"/>
</dbReference>
<accession>A0A0E2H2G8</accession>
<name>A0A0E2H2G8_9FIRM</name>
<proteinExistence type="predicted"/>
<dbReference type="Gene3D" id="2.60.120.370">
    <property type="entry name" value="YhcH/YjgK/YiaL"/>
    <property type="match status" value="1"/>
</dbReference>
<evidence type="ECO:0008006" key="3">
    <source>
        <dbReference type="Google" id="ProtNLM"/>
    </source>
</evidence>
<dbReference type="EMBL" id="AGYR01000075">
    <property type="protein sequence ID" value="ENZ06612.1"/>
    <property type="molecule type" value="Genomic_DNA"/>
</dbReference>
<dbReference type="PANTHER" id="PTHR34986">
    <property type="entry name" value="EVOLVED BETA-GALACTOSIDASE SUBUNIT BETA"/>
    <property type="match status" value="1"/>
</dbReference>
<dbReference type="PANTHER" id="PTHR34986:SF1">
    <property type="entry name" value="PROTEIN YIAL"/>
    <property type="match status" value="1"/>
</dbReference>
<dbReference type="NCBIfam" id="TIGR00022">
    <property type="entry name" value="YhcH/YjgK/YiaL family protein"/>
    <property type="match status" value="1"/>
</dbReference>
<dbReference type="PATRIC" id="fig|999408.3.peg.5812"/>
<dbReference type="RefSeq" id="WP_002587089.1">
    <property type="nucleotide sequence ID" value="NZ_KB850996.1"/>
</dbReference>